<keyword evidence="2" id="KW-0812">Transmembrane</keyword>
<reference evidence="3 4" key="1">
    <citation type="journal article" date="2014" name="PLoS Genet.">
        <title>Phylogenetically driven sequencing of extremely halophilic archaea reveals strategies for static and dynamic osmo-response.</title>
        <authorList>
            <person name="Becker E.A."/>
            <person name="Seitzer P.M."/>
            <person name="Tritt A."/>
            <person name="Larsen D."/>
            <person name="Krusor M."/>
            <person name="Yao A.I."/>
            <person name="Wu D."/>
            <person name="Madern D."/>
            <person name="Eisen J.A."/>
            <person name="Darling A.E."/>
            <person name="Facciotti M.T."/>
        </authorList>
    </citation>
    <scope>NUCLEOTIDE SEQUENCE [LARGE SCALE GENOMIC DNA]</scope>
    <source>
        <strain evidence="3 4">2-9-1</strain>
    </source>
</reference>
<keyword evidence="2" id="KW-1133">Transmembrane helix</keyword>
<name>M0CC34_9EURY</name>
<feature type="transmembrane region" description="Helical" evidence="2">
    <location>
        <begin position="45"/>
        <end position="66"/>
    </location>
</feature>
<proteinExistence type="predicted"/>
<dbReference type="eggNOG" id="arCOG13025">
    <property type="taxonomic scope" value="Archaea"/>
</dbReference>
<dbReference type="AlphaFoldDB" id="M0CC34"/>
<feature type="region of interest" description="Disordered" evidence="1">
    <location>
        <begin position="1"/>
        <end position="38"/>
    </location>
</feature>
<accession>M0CC34</accession>
<organism evidence="3 4">
    <name type="scientific">Halosimplex carlsbadense 2-9-1</name>
    <dbReference type="NCBI Taxonomy" id="797114"/>
    <lineage>
        <taxon>Archaea</taxon>
        <taxon>Methanobacteriati</taxon>
        <taxon>Methanobacteriota</taxon>
        <taxon>Stenosarchaea group</taxon>
        <taxon>Halobacteria</taxon>
        <taxon>Halobacteriales</taxon>
        <taxon>Haloarculaceae</taxon>
        <taxon>Halosimplex</taxon>
    </lineage>
</organism>
<comment type="caution">
    <text evidence="3">The sequence shown here is derived from an EMBL/GenBank/DDBJ whole genome shotgun (WGS) entry which is preliminary data.</text>
</comment>
<sequence>MTDDDQDDARDVSDGRSDSPRHPDTDDSGEAETPEAAQVSTAERVVMVLALAVTVGLFGFAAWQAYAAGSAADPSASVTGELDIDGNGTYYGVTLRNDGDAGLVSATVGVACPSPTRRVTVENVPANARRNATVRCPDGSSPSAEVVSWVPV</sequence>
<evidence type="ECO:0000256" key="2">
    <source>
        <dbReference type="SAM" id="Phobius"/>
    </source>
</evidence>
<dbReference type="RefSeq" id="WP_006885954.1">
    <property type="nucleotide sequence ID" value="NZ_AOIU01000048.1"/>
</dbReference>
<feature type="compositionally biased region" description="Basic and acidic residues" evidence="1">
    <location>
        <begin position="9"/>
        <end position="25"/>
    </location>
</feature>
<keyword evidence="2" id="KW-0472">Membrane</keyword>
<dbReference type="Proteomes" id="UP000011626">
    <property type="component" value="Unassembled WGS sequence"/>
</dbReference>
<dbReference type="OrthoDB" id="383260at2157"/>
<gene>
    <name evidence="3" type="ORF">C475_21454</name>
</gene>
<evidence type="ECO:0000313" key="3">
    <source>
        <dbReference type="EMBL" id="ELZ19907.1"/>
    </source>
</evidence>
<evidence type="ECO:0000313" key="4">
    <source>
        <dbReference type="Proteomes" id="UP000011626"/>
    </source>
</evidence>
<evidence type="ECO:0000256" key="1">
    <source>
        <dbReference type="SAM" id="MobiDB-lite"/>
    </source>
</evidence>
<dbReference type="EMBL" id="AOIU01000048">
    <property type="protein sequence ID" value="ELZ19907.1"/>
    <property type="molecule type" value="Genomic_DNA"/>
</dbReference>
<dbReference type="STRING" id="797114.C475_21454"/>
<protein>
    <submittedName>
        <fullName evidence="3">Uncharacterized protein</fullName>
    </submittedName>
</protein>
<keyword evidence="4" id="KW-1185">Reference proteome</keyword>